<evidence type="ECO:0000313" key="8">
    <source>
        <dbReference type="Proteomes" id="UP000179642"/>
    </source>
</evidence>
<comment type="similarity">
    <text evidence="1">Belongs to the peptidase C40 family.</text>
</comment>
<dbReference type="GO" id="GO:0008234">
    <property type="term" value="F:cysteine-type peptidase activity"/>
    <property type="evidence" value="ECO:0007669"/>
    <property type="project" value="UniProtKB-KW"/>
</dbReference>
<dbReference type="InterPro" id="IPR051794">
    <property type="entry name" value="PG_Endopeptidase_C40"/>
</dbReference>
<dbReference type="Pfam" id="PF00877">
    <property type="entry name" value="NLPC_P60"/>
    <property type="match status" value="1"/>
</dbReference>
<evidence type="ECO:0000256" key="5">
    <source>
        <dbReference type="SAM" id="MobiDB-lite"/>
    </source>
</evidence>
<keyword evidence="4" id="KW-0788">Thiol protease</keyword>
<comment type="caution">
    <text evidence="7">The sequence shown here is derived from an EMBL/GenBank/DDBJ whole genome shotgun (WGS) entry which is preliminary data.</text>
</comment>
<keyword evidence="2" id="KW-0645">Protease</keyword>
<feature type="region of interest" description="Disordered" evidence="5">
    <location>
        <begin position="190"/>
        <end position="213"/>
    </location>
</feature>
<dbReference type="InterPro" id="IPR006311">
    <property type="entry name" value="TAT_signal"/>
</dbReference>
<evidence type="ECO:0000259" key="6">
    <source>
        <dbReference type="PROSITE" id="PS51935"/>
    </source>
</evidence>
<proteinExistence type="inferred from homology"/>
<evidence type="ECO:0000256" key="2">
    <source>
        <dbReference type="ARBA" id="ARBA00022670"/>
    </source>
</evidence>
<reference evidence="7 8" key="1">
    <citation type="submission" date="2016-10" db="EMBL/GenBank/DDBJ databases">
        <title>Genome sequence of Streptomyces sp. MUSC 1.</title>
        <authorList>
            <person name="Lee L.-H."/>
            <person name="Ser H.-L."/>
            <person name="Law J.W.-F."/>
        </authorList>
    </citation>
    <scope>NUCLEOTIDE SEQUENCE [LARGE SCALE GENOMIC DNA]</scope>
    <source>
        <strain evidence="7 8">MUSC 1</strain>
    </source>
</reference>
<dbReference type="AlphaFoldDB" id="A0A1S2Q5J4"/>
<keyword evidence="3" id="KW-0378">Hydrolase</keyword>
<dbReference type="EMBL" id="MLYO01000046">
    <property type="protein sequence ID" value="OIK01023.1"/>
    <property type="molecule type" value="Genomic_DNA"/>
</dbReference>
<keyword evidence="8" id="KW-1185">Reference proteome</keyword>
<feature type="compositionally biased region" description="Basic residues" evidence="5">
    <location>
        <begin position="204"/>
        <end position="213"/>
    </location>
</feature>
<dbReference type="PROSITE" id="PS51935">
    <property type="entry name" value="NLPC_P60"/>
    <property type="match status" value="1"/>
</dbReference>
<evidence type="ECO:0000256" key="1">
    <source>
        <dbReference type="ARBA" id="ARBA00007074"/>
    </source>
</evidence>
<organism evidence="7 8">
    <name type="scientific">Streptomyces monashensis</name>
    <dbReference type="NCBI Taxonomy" id="1678012"/>
    <lineage>
        <taxon>Bacteria</taxon>
        <taxon>Bacillati</taxon>
        <taxon>Actinomycetota</taxon>
        <taxon>Actinomycetes</taxon>
        <taxon>Kitasatosporales</taxon>
        <taxon>Streptomycetaceae</taxon>
        <taxon>Streptomyces</taxon>
    </lineage>
</organism>
<gene>
    <name evidence="7" type="ORF">BIV23_26755</name>
</gene>
<dbReference type="InterPro" id="IPR000064">
    <property type="entry name" value="NLP_P60_dom"/>
</dbReference>
<dbReference type="PANTHER" id="PTHR47359">
    <property type="entry name" value="PEPTIDOGLYCAN DL-ENDOPEPTIDASE CWLO"/>
    <property type="match status" value="1"/>
</dbReference>
<protein>
    <recommendedName>
        <fullName evidence="6">NlpC/P60 domain-containing protein</fullName>
    </recommendedName>
</protein>
<dbReference type="PROSITE" id="PS51318">
    <property type="entry name" value="TAT"/>
    <property type="match status" value="1"/>
</dbReference>
<sequence length="213" mass="22789">MDDSGFSSPLLARRRVLMRSLVLTAGLGLGTGLGRARAAEEAERAQAVGLRVVEVAEEQIGIPYAWGGGDRIGPGPGFCDDGNGYLNGVCMGDSTVGFDCSGLTLYAWYTASGGTVDLPHYASAQYRTNRPVDRGELRPGDLLFFSRPDAPLHHTGIYAGGQAMIHAERTGTRVARLDGVFQDPRWEPEYAGAVRPAPQLSSPRSRKAPASRR</sequence>
<dbReference type="InterPro" id="IPR038765">
    <property type="entry name" value="Papain-like_cys_pep_sf"/>
</dbReference>
<dbReference type="Proteomes" id="UP000179642">
    <property type="component" value="Unassembled WGS sequence"/>
</dbReference>
<evidence type="ECO:0000313" key="7">
    <source>
        <dbReference type="EMBL" id="OIK01023.1"/>
    </source>
</evidence>
<dbReference type="GO" id="GO:0006508">
    <property type="term" value="P:proteolysis"/>
    <property type="evidence" value="ECO:0007669"/>
    <property type="project" value="UniProtKB-KW"/>
</dbReference>
<feature type="domain" description="NlpC/P60" evidence="6">
    <location>
        <begin position="46"/>
        <end position="197"/>
    </location>
</feature>
<evidence type="ECO:0000256" key="4">
    <source>
        <dbReference type="ARBA" id="ARBA00022807"/>
    </source>
</evidence>
<dbReference type="PANTHER" id="PTHR47359:SF3">
    <property type="entry name" value="NLP_P60 DOMAIN-CONTAINING PROTEIN-RELATED"/>
    <property type="match status" value="1"/>
</dbReference>
<dbReference type="Gene3D" id="3.90.1720.10">
    <property type="entry name" value="endopeptidase domain like (from Nostoc punctiforme)"/>
    <property type="match status" value="1"/>
</dbReference>
<dbReference type="RefSeq" id="WP_071383527.1">
    <property type="nucleotide sequence ID" value="NZ_MLYO01000046.1"/>
</dbReference>
<accession>A0A1S2Q5J4</accession>
<dbReference type="OrthoDB" id="258587at2"/>
<evidence type="ECO:0000256" key="3">
    <source>
        <dbReference type="ARBA" id="ARBA00022801"/>
    </source>
</evidence>
<dbReference type="SUPFAM" id="SSF54001">
    <property type="entry name" value="Cysteine proteinases"/>
    <property type="match status" value="1"/>
</dbReference>
<name>A0A1S2Q5J4_9ACTN</name>